<feature type="chain" id="PRO_5010192204" description="Extracellular membrane protein CFEM domain-containing protein" evidence="3">
    <location>
        <begin position="24"/>
        <end position="355"/>
    </location>
</feature>
<evidence type="ECO:0000256" key="2">
    <source>
        <dbReference type="SAM" id="Phobius"/>
    </source>
</evidence>
<evidence type="ECO:0000256" key="3">
    <source>
        <dbReference type="SAM" id="SignalP"/>
    </source>
</evidence>
<dbReference type="STRING" id="708187.A0A1Q8RUC3"/>
<evidence type="ECO:0000313" key="4">
    <source>
        <dbReference type="EMBL" id="OLN87992.1"/>
    </source>
</evidence>
<sequence>MASSRRKATSFLGLILFAAPISAKFQNNFDLYPSKAQPCLYAASDASQCDGDTVAAMNKCLCSDDKGQFATNAAKCIGKEAKDTLRTVYSSMSTACSDSKNPIALTEDQFLNLGALGATASLSVTPLATSKSATPTTFMTTTTGGATVTVTNSPTSTPPADSDDAEGLSTKAKITIGVGSGLGAIAVACLAGYIWRIRRRREAHDELQRPMLGGGVGATGYNPHHGAFGEHSPPTSVAAFGAYNPRDYKNENSHPGWRPVSDMTRTPSPGAQTWTTSSPQPPYSQTQHAWGHHPQAAYAPPPPEPARGQQEGVFELASIPVSSPPQPLQPPPHVVEMPATEVQPAPDRFKYPSPR</sequence>
<feature type="transmembrane region" description="Helical" evidence="2">
    <location>
        <begin position="174"/>
        <end position="195"/>
    </location>
</feature>
<feature type="compositionally biased region" description="Pro residues" evidence="1">
    <location>
        <begin position="322"/>
        <end position="333"/>
    </location>
</feature>
<keyword evidence="2" id="KW-1133">Transmembrane helix</keyword>
<name>A0A1Q8RUC3_9PEZI</name>
<reference evidence="4 5" key="1">
    <citation type="submission" date="2016-11" db="EMBL/GenBank/DDBJ databases">
        <title>Draft Genome Assembly of Colletotrichum chlorophyti a pathogen of herbaceous plants.</title>
        <authorList>
            <person name="Gan P."/>
            <person name="Narusaka M."/>
            <person name="Tsushima A."/>
            <person name="Narusaka Y."/>
            <person name="Takano Y."/>
            <person name="Shirasu K."/>
        </authorList>
    </citation>
    <scope>NUCLEOTIDE SEQUENCE [LARGE SCALE GENOMIC DNA]</scope>
    <source>
        <strain evidence="4 5">NTL11</strain>
    </source>
</reference>
<keyword evidence="5" id="KW-1185">Reference proteome</keyword>
<keyword evidence="2" id="KW-0812">Transmembrane</keyword>
<accession>A0A1Q8RUC3</accession>
<evidence type="ECO:0000313" key="5">
    <source>
        <dbReference type="Proteomes" id="UP000186583"/>
    </source>
</evidence>
<feature type="region of interest" description="Disordered" evidence="1">
    <location>
        <begin position="136"/>
        <end position="166"/>
    </location>
</feature>
<dbReference type="AlphaFoldDB" id="A0A1Q8RUC3"/>
<organism evidence="4 5">
    <name type="scientific">Colletotrichum chlorophyti</name>
    <dbReference type="NCBI Taxonomy" id="708187"/>
    <lineage>
        <taxon>Eukaryota</taxon>
        <taxon>Fungi</taxon>
        <taxon>Dikarya</taxon>
        <taxon>Ascomycota</taxon>
        <taxon>Pezizomycotina</taxon>
        <taxon>Sordariomycetes</taxon>
        <taxon>Hypocreomycetidae</taxon>
        <taxon>Glomerellales</taxon>
        <taxon>Glomerellaceae</taxon>
        <taxon>Colletotrichum</taxon>
    </lineage>
</organism>
<proteinExistence type="predicted"/>
<keyword evidence="2" id="KW-0472">Membrane</keyword>
<feature type="region of interest" description="Disordered" evidence="1">
    <location>
        <begin position="246"/>
        <end position="355"/>
    </location>
</feature>
<evidence type="ECO:0008006" key="6">
    <source>
        <dbReference type="Google" id="ProtNLM"/>
    </source>
</evidence>
<feature type="compositionally biased region" description="Polar residues" evidence="1">
    <location>
        <begin position="263"/>
        <end position="288"/>
    </location>
</feature>
<dbReference type="Proteomes" id="UP000186583">
    <property type="component" value="Unassembled WGS sequence"/>
</dbReference>
<feature type="signal peptide" evidence="3">
    <location>
        <begin position="1"/>
        <end position="23"/>
    </location>
</feature>
<dbReference type="EMBL" id="MPGH01000088">
    <property type="protein sequence ID" value="OLN87992.1"/>
    <property type="molecule type" value="Genomic_DNA"/>
</dbReference>
<gene>
    <name evidence="4" type="ORF">CCHL11_00257</name>
</gene>
<keyword evidence="3" id="KW-0732">Signal</keyword>
<feature type="compositionally biased region" description="Low complexity" evidence="1">
    <location>
        <begin position="136"/>
        <end position="159"/>
    </location>
</feature>
<comment type="caution">
    <text evidence="4">The sequence shown here is derived from an EMBL/GenBank/DDBJ whole genome shotgun (WGS) entry which is preliminary data.</text>
</comment>
<evidence type="ECO:0000256" key="1">
    <source>
        <dbReference type="SAM" id="MobiDB-lite"/>
    </source>
</evidence>
<protein>
    <recommendedName>
        <fullName evidence="6">Extracellular membrane protein CFEM domain-containing protein</fullName>
    </recommendedName>
</protein>
<dbReference type="OrthoDB" id="5311469at2759"/>